<dbReference type="InterPro" id="IPR024973">
    <property type="entry name" value="ESPR"/>
</dbReference>
<comment type="caution">
    <text evidence="4">The sequence shown here is derived from an EMBL/GenBank/DDBJ whole genome shotgun (WGS) entry which is preliminary data.</text>
</comment>
<feature type="non-terminal residue" evidence="4">
    <location>
        <position position="2079"/>
    </location>
</feature>
<feature type="domain" description="Trimeric autotransporter adhesin YadA-like head" evidence="1">
    <location>
        <begin position="303"/>
        <end position="327"/>
    </location>
</feature>
<feature type="domain" description="Trimeric autotransporter adhesin YadA-like head" evidence="1">
    <location>
        <begin position="396"/>
        <end position="422"/>
    </location>
</feature>
<feature type="domain" description="Trimeric autotransporter adhesin YadA-like head" evidence="1">
    <location>
        <begin position="862"/>
        <end position="885"/>
    </location>
</feature>
<feature type="domain" description="Trimeric autotransporter adhesin YadA-like stalk" evidence="2">
    <location>
        <begin position="632"/>
        <end position="672"/>
    </location>
</feature>
<keyword evidence="5" id="KW-1185">Reference proteome</keyword>
<feature type="domain" description="Trimeric autotransporter adhesin YadA-like head" evidence="1">
    <location>
        <begin position="767"/>
        <end position="790"/>
    </location>
</feature>
<sequence length="2079" mass="203694">MNRIYKSIWNEQTGTYVAVSENVKAKGKRSGSSVLASAILAITVGVSAQAQTVTVGNGFNVEDLHKFSGDTITIAGAVGAPVTLITNNNVQVGSDVNLNTTGLVITGGPSVTQSGINAGNKKITNVAAGALNAGSTDAVNGAQLNATNQNVTTAQNAANAAQNTANKGLIVRANSGATDTLALGDTLTFVNGTNTTVAYDAASNTFRTNLNSNLTGLTGVNTASLNVTNNATVGGTLNVTGSSTLSGGANLGNKKITNLADGAVEAGSKDAVTGGQIFDQLFGDEAEGIKYFRVTSEKADAKAEGVDSIAIGPEANSEGVNSIAIGLKSEALANNSFAAGNDAVVTEEGESAIALGNGATAGGGAPGAGGTAAIAIGRDSAASGSSSVALGDASVASASKATALGADSQATAANAIAIGGGSANATGSFAAGLGATVAAGSNNSISLGTGAGAGINPGDADDRIDLIAIGTNAGRNVGGSQNIAIGAGSGSDVSGYFNLALGQNSGTGLGVGSDSVVSIGREANYNVGKTLQHAVAIGSYTKAATNAVSIGHQSDALAAGVAIGYAADAAENAVALGTNADAVSGSVALGLNSAASALDWAGASYLTNQATPGSVVSVGNRNEGGGDATLRRIVNVADGAATSDAATVGQLQKAQTEVAGLIGGGVSVNADGSFSDFTVKDKAGNSHTFGSVAEGFALLANGTIELLPATAVTFVSDTDKRIAGVAAGINNEDVVNVGQLKQELAANKVQYFHVNSSIDTNKVSNGAKGENAMAIGPDAVAGGDSSIAFGHDVTTSAAQSIAIGNDVDAIGLRSTVIGNSGTMATHEGGVAIGENAHSYGENSIVIGTGARSHLADSVVPNHNTVVIGTSAEATADNGTAIGMDAVATDERAVALGTTAQARGEDSMAFGSNALATGVSAQASGTNANASGLNAQASGTGASASGYNAVATGTGAVGYATDGIAMGTGAISGFSDPFNNNAARNTAGIAIGKASLADEEHALALGVDAEARAKFSTAIGDGAEATVNAVNGFAAGTNALVSAQNATAIGANTDATGINASAFGNGAQATAGSALALGDGADAEGLNSTAMGTGANAQKANSMALGTNAIAYHEGSVALGSGSVTGTVNVTRTPEATVDGVKYDFAGAQPGVTSTVSVGSVGNERTISNVAAGQLNEKSTDAVNGSQLHATNKAVTALGNNLDTFGDSVASALGGTSKYNPATHTVTAGLSVNGNPYTNVNDALQYVGQGWDVSGSGTNQVNIGPGGAVDFKGDSNISVAQTGEKDAGVIAINLAKDVDLGADGSLTTGNTKVNNTGVTVGSGGFAPTTTVEAGKIVVTSAGGTGNNKSIVLDTSPTKAEITGLTNTTWNPAGTYNAGRAATEEQLKMVSDVAQNANQGWNVTTNADDATSENVAPGATVDFDNTDGNIVIGQTGTKLTFDLADNLSVGGDGVDGKVGVKGADGKDGVSINPDAIVFHGIDGVDGKDGSLTMGKGEPGVDGVDGITRIQYTDPDGKDYEVATLNDGLNFAGDIGSISHKLNETVSLTGGVDDADKLSDDANIGVVAGSAGGLLLRLAKDLTGLTSATFSDGTNTTVVNGEGLTIDGGPSVTVDGIDGGDKQITGVASGLGGTKLADATGNILTNAANIGDLQSAANNLTNAGLNFVGNTGGAIHKDLGDTLSIGGGLADGAASTGANLRVDSDGSKLNLVMARNLTDLESITINNGGPVINAGGINMNGNKITGLEAGTADTDAVNVSQLKGVEETANKGWNVSSNDGGETKNVAPGATVDFDNTDGNIVIAQEGTDLTFDLADDIEIGNSITVGGTTNQTVINEGSVTTNNLTVDGRTQLGDNFIVSEDNSVTYNGAEIANLDDGLSFKGDDGTVVSRKLNETLDLTGGATGALSDNNIGVVADGTGALSIQLAKNIDLGADGSLTTGNTVVNNAGVKVAGVSPNDPSTSVEAGRIVVASSGGAGNNQSIVLNTTPTTAEITGLTNRDLNAADFATAGRAATEEQLQLVSENLTEEGLNFAGNTGDEIHKDLGETLRIAGGLDNAASASDANLRVDSENGELRIKLATS</sequence>
<proteinExistence type="predicted"/>
<reference evidence="4 5" key="1">
    <citation type="submission" date="2021-06" db="EMBL/GenBank/DDBJ databases">
        <authorList>
            <person name="Lu T."/>
            <person name="Wang Q."/>
            <person name="Han X."/>
        </authorList>
    </citation>
    <scope>NUCLEOTIDE SEQUENCE [LARGE SCALE GENOMIC DNA]</scope>
    <source>
        <strain evidence="4 5">LAM0050</strain>
    </source>
</reference>
<dbReference type="RefSeq" id="WP_217735132.1">
    <property type="nucleotide sequence ID" value="NZ_JAHSPR010000006.1"/>
</dbReference>
<feature type="domain" description="Trimeric autotransporter adhesin YadA-like head" evidence="1">
    <location>
        <begin position="890"/>
        <end position="913"/>
    </location>
</feature>
<name>A0ABS6NP60_9BURK</name>
<feature type="domain" description="Trimeric autotransporter adhesin YadA-like head" evidence="1">
    <location>
        <begin position="999"/>
        <end position="1022"/>
    </location>
</feature>
<feature type="domain" description="Trimeric autotransporter adhesin YadA-like head" evidence="1">
    <location>
        <begin position="827"/>
        <end position="850"/>
    </location>
</feature>
<feature type="domain" description="Trimeric autotransporter adhesin YadA-like head" evidence="1">
    <location>
        <begin position="368"/>
        <end position="392"/>
    </location>
</feature>
<evidence type="ECO:0000259" key="1">
    <source>
        <dbReference type="Pfam" id="PF05658"/>
    </source>
</evidence>
<dbReference type="CDD" id="cd12820">
    <property type="entry name" value="LbR_YadA-like"/>
    <property type="match status" value="2"/>
</dbReference>
<dbReference type="EMBL" id="JAHSPR010000006">
    <property type="protein sequence ID" value="MBV4397398.1"/>
    <property type="molecule type" value="Genomic_DNA"/>
</dbReference>
<dbReference type="Pfam" id="PF05658">
    <property type="entry name" value="YadA_head"/>
    <property type="match status" value="11"/>
</dbReference>
<accession>A0ABS6NP60</accession>
<feature type="domain" description="Trimeric autotransporter adhesin YadA-like stalk" evidence="2">
    <location>
        <begin position="255"/>
        <end position="278"/>
    </location>
</feature>
<feature type="domain" description="Trimeric autotransporter adhesin YadA-like head" evidence="1">
    <location>
        <begin position="936"/>
        <end position="956"/>
    </location>
</feature>
<feature type="domain" description="Trimeric autotransporter adhesin YadA-like stalk" evidence="2">
    <location>
        <begin position="122"/>
        <end position="166"/>
    </location>
</feature>
<feature type="domain" description="Trimeric autotransporter adhesin YadA-like stalk" evidence="2">
    <location>
        <begin position="1166"/>
        <end position="1208"/>
    </location>
</feature>
<organism evidence="4 5">
    <name type="scientific">Advenella alkanexedens</name>
    <dbReference type="NCBI Taxonomy" id="1481665"/>
    <lineage>
        <taxon>Bacteria</taxon>
        <taxon>Pseudomonadati</taxon>
        <taxon>Pseudomonadota</taxon>
        <taxon>Betaproteobacteria</taxon>
        <taxon>Burkholderiales</taxon>
        <taxon>Alcaligenaceae</taxon>
    </lineage>
</organism>
<feature type="domain" description="Trimeric autotransporter adhesin YadA-like head" evidence="1">
    <location>
        <begin position="1082"/>
        <end position="1108"/>
    </location>
</feature>
<feature type="domain" description="Trimeric autotransporter adhesin YadA-like stalk" evidence="2">
    <location>
        <begin position="1740"/>
        <end position="1778"/>
    </location>
</feature>
<feature type="domain" description="Trimeric autotransporter adhesin YadA-like stalk" evidence="2">
    <location>
        <begin position="721"/>
        <end position="742"/>
    </location>
</feature>
<gene>
    <name evidence="4" type="ORF">KU392_09055</name>
</gene>
<feature type="domain" description="ESPR" evidence="3">
    <location>
        <begin position="1"/>
        <end position="45"/>
    </location>
</feature>
<feature type="domain" description="Trimeric autotransporter adhesin YadA-like head" evidence="1">
    <location>
        <begin position="1054"/>
        <end position="1080"/>
    </location>
</feature>
<dbReference type="InterPro" id="IPR008635">
    <property type="entry name" value="Coiled_stalk_dom"/>
</dbReference>
<evidence type="ECO:0000259" key="3">
    <source>
        <dbReference type="Pfam" id="PF13018"/>
    </source>
</evidence>
<dbReference type="InterPro" id="IPR008640">
    <property type="entry name" value="Adhesin_Head_dom"/>
</dbReference>
<protein>
    <submittedName>
        <fullName evidence="4">Uncharacterized protein</fullName>
    </submittedName>
</protein>
<dbReference type="Pfam" id="PF13018">
    <property type="entry name" value="ESPR"/>
    <property type="match status" value="1"/>
</dbReference>
<dbReference type="Proteomes" id="UP000722165">
    <property type="component" value="Unassembled WGS sequence"/>
</dbReference>
<evidence type="ECO:0000313" key="5">
    <source>
        <dbReference type="Proteomes" id="UP000722165"/>
    </source>
</evidence>
<evidence type="ECO:0000259" key="2">
    <source>
        <dbReference type="Pfam" id="PF05662"/>
    </source>
</evidence>
<dbReference type="Pfam" id="PF05662">
    <property type="entry name" value="YadA_stalk"/>
    <property type="match status" value="6"/>
</dbReference>
<evidence type="ECO:0000313" key="4">
    <source>
        <dbReference type="EMBL" id="MBV4397398.1"/>
    </source>
</evidence>